<comment type="caution">
    <text evidence="4">The sequence shown here is derived from an EMBL/GenBank/DDBJ whole genome shotgun (WGS) entry which is preliminary data.</text>
</comment>
<evidence type="ECO:0000256" key="2">
    <source>
        <dbReference type="SAM" id="Phobius"/>
    </source>
</evidence>
<feature type="compositionally biased region" description="Low complexity" evidence="1">
    <location>
        <begin position="25"/>
        <end position="62"/>
    </location>
</feature>
<keyword evidence="5" id="KW-1185">Reference proteome</keyword>
<dbReference type="RefSeq" id="WP_149428321.1">
    <property type="nucleotide sequence ID" value="NZ_VLNY01000001.1"/>
</dbReference>
<dbReference type="AlphaFoldDB" id="A0A5A7SFE3"/>
<dbReference type="InterPro" id="IPR025241">
    <property type="entry name" value="DUF4190"/>
</dbReference>
<evidence type="ECO:0000259" key="3">
    <source>
        <dbReference type="Pfam" id="PF13828"/>
    </source>
</evidence>
<evidence type="ECO:0000313" key="5">
    <source>
        <dbReference type="Proteomes" id="UP000322244"/>
    </source>
</evidence>
<reference evidence="4 5" key="1">
    <citation type="submission" date="2019-07" db="EMBL/GenBank/DDBJ databases">
        <title>Rhodococcus cavernicolus sp. nov., isolated from a cave.</title>
        <authorList>
            <person name="Lee S.D."/>
        </authorList>
    </citation>
    <scope>NUCLEOTIDE SEQUENCE [LARGE SCALE GENOMIC DNA]</scope>
    <source>
        <strain evidence="4 5">C1-24</strain>
    </source>
</reference>
<dbReference type="EMBL" id="VLNY01000001">
    <property type="protein sequence ID" value="KAA0024546.1"/>
    <property type="molecule type" value="Genomic_DNA"/>
</dbReference>
<keyword evidence="2" id="KW-1133">Transmembrane helix</keyword>
<dbReference type="Pfam" id="PF13828">
    <property type="entry name" value="DUF4190"/>
    <property type="match status" value="1"/>
</dbReference>
<sequence>MTNPDDPYSQYPAHPGGESGPIPPYQGQYQQPGGYQQPGFEQQGYQQPSYQQPGGYSVPPYPQQQYGYGYGGYPQPVGTNGLAIGSLIASIAGLLCGVGFIVGIVLGVIALGQIKTTGEQGKGMAIAGVAIGGVAVAAIVIVVIIAAAAGAFAN</sequence>
<feature type="region of interest" description="Disordered" evidence="1">
    <location>
        <begin position="1"/>
        <end position="62"/>
    </location>
</feature>
<feature type="transmembrane region" description="Helical" evidence="2">
    <location>
        <begin position="124"/>
        <end position="153"/>
    </location>
</feature>
<feature type="transmembrane region" description="Helical" evidence="2">
    <location>
        <begin position="82"/>
        <end position="112"/>
    </location>
</feature>
<name>A0A5A7SFE3_9NOCA</name>
<organism evidence="4 5">
    <name type="scientific">Antrihabitans cavernicola</name>
    <dbReference type="NCBI Taxonomy" id="2495913"/>
    <lineage>
        <taxon>Bacteria</taxon>
        <taxon>Bacillati</taxon>
        <taxon>Actinomycetota</taxon>
        <taxon>Actinomycetes</taxon>
        <taxon>Mycobacteriales</taxon>
        <taxon>Nocardiaceae</taxon>
        <taxon>Antrihabitans</taxon>
    </lineage>
</organism>
<feature type="domain" description="DUF4190" evidence="3">
    <location>
        <begin position="82"/>
        <end position="141"/>
    </location>
</feature>
<protein>
    <submittedName>
        <fullName evidence="4">DUF4190 domain-containing protein</fullName>
    </submittedName>
</protein>
<proteinExistence type="predicted"/>
<gene>
    <name evidence="4" type="ORF">FOY51_00865</name>
</gene>
<keyword evidence="2" id="KW-0472">Membrane</keyword>
<accession>A0A5A7SFE3</accession>
<keyword evidence="2" id="KW-0812">Transmembrane</keyword>
<dbReference type="Proteomes" id="UP000322244">
    <property type="component" value="Unassembled WGS sequence"/>
</dbReference>
<evidence type="ECO:0000313" key="4">
    <source>
        <dbReference type="EMBL" id="KAA0024546.1"/>
    </source>
</evidence>
<evidence type="ECO:0000256" key="1">
    <source>
        <dbReference type="SAM" id="MobiDB-lite"/>
    </source>
</evidence>